<proteinExistence type="predicted"/>
<evidence type="ECO:0000313" key="1">
    <source>
        <dbReference type="EMBL" id="KAF5858107.1"/>
    </source>
</evidence>
<evidence type="ECO:0000313" key="2">
    <source>
        <dbReference type="Proteomes" id="UP000541154"/>
    </source>
</evidence>
<accession>A0A8H6E3J5</accession>
<comment type="caution">
    <text evidence="1">The sequence shown here is derived from an EMBL/GenBank/DDBJ whole genome shotgun (WGS) entry which is preliminary data.</text>
</comment>
<dbReference type="Proteomes" id="UP000541154">
    <property type="component" value="Unassembled WGS sequence"/>
</dbReference>
<name>A0A8H6E3J5_PETAA</name>
<keyword evidence="2" id="KW-1185">Reference proteome</keyword>
<gene>
    <name evidence="1" type="ORF">ETB97_004873</name>
</gene>
<protein>
    <submittedName>
        <fullName evidence="1">Uncharacterized protein</fullName>
    </submittedName>
</protein>
<reference evidence="1 2" key="1">
    <citation type="submission" date="2019-04" db="EMBL/GenBank/DDBJ databases">
        <title>Aspergillus burnettii sp. nov., novel species from soil in southeast Queensland.</title>
        <authorList>
            <person name="Gilchrist C.L.M."/>
            <person name="Pitt J.I."/>
            <person name="Lange L."/>
            <person name="Lacey H.J."/>
            <person name="Vuong D."/>
            <person name="Midgley D.J."/>
            <person name="Greenfield P."/>
            <person name="Bradbury M."/>
            <person name="Lacey E."/>
            <person name="Busk P.K."/>
            <person name="Pilgaard B."/>
            <person name="Chooi Y.H."/>
            <person name="Piggott A.M."/>
        </authorList>
    </citation>
    <scope>NUCLEOTIDE SEQUENCE [LARGE SCALE GENOMIC DNA]</scope>
    <source>
        <strain evidence="1 2">FRR 5400</strain>
    </source>
</reference>
<organism evidence="1 2">
    <name type="scientific">Petromyces alliaceus</name>
    <name type="common">Aspergillus alliaceus</name>
    <dbReference type="NCBI Taxonomy" id="209559"/>
    <lineage>
        <taxon>Eukaryota</taxon>
        <taxon>Fungi</taxon>
        <taxon>Dikarya</taxon>
        <taxon>Ascomycota</taxon>
        <taxon>Pezizomycotina</taxon>
        <taxon>Eurotiomycetes</taxon>
        <taxon>Eurotiomycetidae</taxon>
        <taxon>Eurotiales</taxon>
        <taxon>Aspergillaceae</taxon>
        <taxon>Aspergillus</taxon>
        <taxon>Aspergillus subgen. Circumdati</taxon>
    </lineage>
</organism>
<sequence length="116" mass="13291">MATPQGPAQLPRVAARRSPGYACHTYSRDNGNSNPENPGLWRIGPEYIPTRRESFMLTVRELDDGSRVKMIWWYIDVLDEEENVSQGELEAQFFSLQEALDRLTFDKDRKGASARD</sequence>
<dbReference type="AlphaFoldDB" id="A0A8H6E3J5"/>
<dbReference type="EMBL" id="SPNV01000220">
    <property type="protein sequence ID" value="KAF5858107.1"/>
    <property type="molecule type" value="Genomic_DNA"/>
</dbReference>